<feature type="transmembrane region" description="Helical" evidence="3">
    <location>
        <begin position="48"/>
        <end position="69"/>
    </location>
</feature>
<feature type="region of interest" description="Disordered" evidence="2">
    <location>
        <begin position="97"/>
        <end position="159"/>
    </location>
</feature>
<feature type="compositionally biased region" description="Polar residues" evidence="2">
    <location>
        <begin position="127"/>
        <end position="140"/>
    </location>
</feature>
<keyword evidence="3" id="KW-0472">Membrane</keyword>
<reference evidence="4 5" key="1">
    <citation type="submission" date="2020-01" db="EMBL/GenBank/DDBJ databases">
        <authorList>
            <person name="Kim M."/>
        </authorList>
    </citation>
    <scope>NUCLEOTIDE SEQUENCE [LARGE SCALE GENOMIC DNA]</scope>
    <source>
        <strain evidence="4 5">BT10</strain>
    </source>
</reference>
<gene>
    <name evidence="4" type="ORF">GU926_09950</name>
</gene>
<keyword evidence="1" id="KW-0175">Coiled coil</keyword>
<sequence length="159" mass="18010">MEPVKKFLNVLVMVYLVITFLFLLHILSVSKFVMLFDMADNASFYYSLLWAGALLLFTLLLVENAYIATLKRGLERERRQLTEAKAQLFDQRLKAASEAPLVPRAPKTDTGTTTASGREIEIEQNQRHGNSPTDSPTTHPNDAADDTWRPLPDHERPLP</sequence>
<dbReference type="EMBL" id="CP047897">
    <property type="protein sequence ID" value="QHL87735.1"/>
    <property type="molecule type" value="Genomic_DNA"/>
</dbReference>
<protein>
    <recommendedName>
        <fullName evidence="6">LapA family protein</fullName>
    </recommendedName>
</protein>
<keyword evidence="5" id="KW-1185">Reference proteome</keyword>
<dbReference type="RefSeq" id="WP_160691418.1">
    <property type="nucleotide sequence ID" value="NZ_CP047897.1"/>
</dbReference>
<evidence type="ECO:0000256" key="1">
    <source>
        <dbReference type="SAM" id="Coils"/>
    </source>
</evidence>
<evidence type="ECO:0000256" key="3">
    <source>
        <dbReference type="SAM" id="Phobius"/>
    </source>
</evidence>
<name>A0A6P1NZT3_9BACT</name>
<feature type="coiled-coil region" evidence="1">
    <location>
        <begin position="67"/>
        <end position="94"/>
    </location>
</feature>
<feature type="compositionally biased region" description="Basic and acidic residues" evidence="2">
    <location>
        <begin position="146"/>
        <end position="159"/>
    </location>
</feature>
<dbReference type="AlphaFoldDB" id="A0A6P1NZT3"/>
<proteinExistence type="predicted"/>
<evidence type="ECO:0000313" key="5">
    <source>
        <dbReference type="Proteomes" id="UP000464214"/>
    </source>
</evidence>
<evidence type="ECO:0008006" key="6">
    <source>
        <dbReference type="Google" id="ProtNLM"/>
    </source>
</evidence>
<dbReference type="KEGG" id="nib:GU926_09950"/>
<feature type="transmembrane region" description="Helical" evidence="3">
    <location>
        <begin position="7"/>
        <end position="28"/>
    </location>
</feature>
<evidence type="ECO:0000313" key="4">
    <source>
        <dbReference type="EMBL" id="QHL87735.1"/>
    </source>
</evidence>
<keyword evidence="3" id="KW-0812">Transmembrane</keyword>
<evidence type="ECO:0000256" key="2">
    <source>
        <dbReference type="SAM" id="MobiDB-lite"/>
    </source>
</evidence>
<dbReference type="Proteomes" id="UP000464214">
    <property type="component" value="Chromosome"/>
</dbReference>
<accession>A0A6P1NZT3</accession>
<keyword evidence="3" id="KW-1133">Transmembrane helix</keyword>
<organism evidence="4 5">
    <name type="scientific">Nibribacter ruber</name>
    <dbReference type="NCBI Taxonomy" id="2698458"/>
    <lineage>
        <taxon>Bacteria</taxon>
        <taxon>Pseudomonadati</taxon>
        <taxon>Bacteroidota</taxon>
        <taxon>Cytophagia</taxon>
        <taxon>Cytophagales</taxon>
        <taxon>Hymenobacteraceae</taxon>
        <taxon>Nibribacter</taxon>
    </lineage>
</organism>